<reference evidence="1" key="1">
    <citation type="submission" date="2023-06" db="EMBL/GenBank/DDBJ databases">
        <authorList>
            <consortium name="Lawrence Berkeley National Laboratory"/>
            <person name="Ahrendt S."/>
            <person name="Sahu N."/>
            <person name="Indic B."/>
            <person name="Wong-Bajracharya J."/>
            <person name="Merenyi Z."/>
            <person name="Ke H.-M."/>
            <person name="Monk M."/>
            <person name="Kocsube S."/>
            <person name="Drula E."/>
            <person name="Lipzen A."/>
            <person name="Balint B."/>
            <person name="Henrissat B."/>
            <person name="Andreopoulos B."/>
            <person name="Martin F.M."/>
            <person name="Harder C.B."/>
            <person name="Rigling D."/>
            <person name="Ford K.L."/>
            <person name="Foster G.D."/>
            <person name="Pangilinan J."/>
            <person name="Papanicolaou A."/>
            <person name="Barry K."/>
            <person name="LaButti K."/>
            <person name="Viragh M."/>
            <person name="Koriabine M."/>
            <person name="Yan M."/>
            <person name="Riley R."/>
            <person name="Champramary S."/>
            <person name="Plett K.L."/>
            <person name="Tsai I.J."/>
            <person name="Slot J."/>
            <person name="Sipos G."/>
            <person name="Plett J."/>
            <person name="Nagy L.G."/>
            <person name="Grigoriev I.V."/>
        </authorList>
    </citation>
    <scope>NUCLEOTIDE SEQUENCE</scope>
    <source>
        <strain evidence="1">CCBAS 213</strain>
    </source>
</reference>
<gene>
    <name evidence="1" type="ORF">EV420DRAFT_1148977</name>
</gene>
<dbReference type="RefSeq" id="XP_060334463.1">
    <property type="nucleotide sequence ID" value="XM_060466080.1"/>
</dbReference>
<evidence type="ECO:0000313" key="1">
    <source>
        <dbReference type="EMBL" id="KAK0462997.1"/>
    </source>
</evidence>
<evidence type="ECO:0000313" key="2">
    <source>
        <dbReference type="Proteomes" id="UP001175211"/>
    </source>
</evidence>
<name>A0AA39NCA1_ARMTA</name>
<organism evidence="1 2">
    <name type="scientific">Armillaria tabescens</name>
    <name type="common">Ringless honey mushroom</name>
    <name type="synonym">Agaricus tabescens</name>
    <dbReference type="NCBI Taxonomy" id="1929756"/>
    <lineage>
        <taxon>Eukaryota</taxon>
        <taxon>Fungi</taxon>
        <taxon>Dikarya</taxon>
        <taxon>Basidiomycota</taxon>
        <taxon>Agaricomycotina</taxon>
        <taxon>Agaricomycetes</taxon>
        <taxon>Agaricomycetidae</taxon>
        <taxon>Agaricales</taxon>
        <taxon>Marasmiineae</taxon>
        <taxon>Physalacriaceae</taxon>
        <taxon>Desarmillaria</taxon>
    </lineage>
</organism>
<dbReference type="AlphaFoldDB" id="A0AA39NCA1"/>
<protein>
    <submittedName>
        <fullName evidence="1">Uncharacterized protein</fullName>
    </submittedName>
</protein>
<dbReference type="GeneID" id="85349628"/>
<proteinExistence type="predicted"/>
<sequence>MPSSITPSSLAGTGRTFERWADAAMVDPFLASVRPPAIEEQTEKLLRPQLPKALQADLISVKDSSNETPRMKELAEGLLLSFQGQFTSDVDEYNLRDGWRGLLDLQKNLCFVVSKEPRVNEATSRCIVDGLLTQIVREVAERQEADTIRYDHEVMTSMSKTYSINAPVGISPNMISDGQASYMLPEQTRRAIKKFANDHNVLEEVTSSSDRAAHVYRIFLCMLAIEFKANNEEVAYRQILMDFAALLRHQRLLGFTQEYLMGITGFRATHGDAYSLRFFLGTLDDQGYVRHWDIGALNILNLADLLRAYFWISSNITQFVVNAADWHFDDTTPRDLEKLVWRARHTSKQCSHKHHHSTGGGDNDMSMDEMIASDSEAESEWMENDYGRKTHQNGRPHNVPYYTASELIGASTKDKEREKAAFEARERIRVQQGEMPPDFVMRRYMDSISRDGGTSFSVDDV</sequence>
<accession>A0AA39NCA1</accession>
<dbReference type="EMBL" id="JAUEPS010000008">
    <property type="protein sequence ID" value="KAK0462997.1"/>
    <property type="molecule type" value="Genomic_DNA"/>
</dbReference>
<dbReference type="Proteomes" id="UP001175211">
    <property type="component" value="Unassembled WGS sequence"/>
</dbReference>
<keyword evidence="2" id="KW-1185">Reference proteome</keyword>
<comment type="caution">
    <text evidence="1">The sequence shown here is derived from an EMBL/GenBank/DDBJ whole genome shotgun (WGS) entry which is preliminary data.</text>
</comment>